<dbReference type="EMBL" id="JAWXYG010000002">
    <property type="protein sequence ID" value="KAK4282228.1"/>
    <property type="molecule type" value="Genomic_DNA"/>
</dbReference>
<feature type="compositionally biased region" description="Polar residues" evidence="1">
    <location>
        <begin position="469"/>
        <end position="488"/>
    </location>
</feature>
<keyword evidence="4" id="KW-1185">Reference proteome</keyword>
<feature type="region of interest" description="Disordered" evidence="1">
    <location>
        <begin position="1460"/>
        <end position="1550"/>
    </location>
</feature>
<feature type="compositionally biased region" description="Basic and acidic residues" evidence="1">
    <location>
        <begin position="148"/>
        <end position="196"/>
    </location>
</feature>
<proteinExistence type="predicted"/>
<organism evidence="3 4">
    <name type="scientific">Acacia crassicarpa</name>
    <name type="common">northern wattle</name>
    <dbReference type="NCBI Taxonomy" id="499986"/>
    <lineage>
        <taxon>Eukaryota</taxon>
        <taxon>Viridiplantae</taxon>
        <taxon>Streptophyta</taxon>
        <taxon>Embryophyta</taxon>
        <taxon>Tracheophyta</taxon>
        <taxon>Spermatophyta</taxon>
        <taxon>Magnoliopsida</taxon>
        <taxon>eudicotyledons</taxon>
        <taxon>Gunneridae</taxon>
        <taxon>Pentapetalae</taxon>
        <taxon>rosids</taxon>
        <taxon>fabids</taxon>
        <taxon>Fabales</taxon>
        <taxon>Fabaceae</taxon>
        <taxon>Caesalpinioideae</taxon>
        <taxon>mimosoid clade</taxon>
        <taxon>Acacieae</taxon>
        <taxon>Acacia</taxon>
    </lineage>
</organism>
<feature type="domain" description="GYF" evidence="2">
    <location>
        <begin position="551"/>
        <end position="602"/>
    </location>
</feature>
<dbReference type="PANTHER" id="PTHR46992:SF1">
    <property type="entry name" value="GYF DOMAIN-CONTAINING PROTEIN"/>
    <property type="match status" value="1"/>
</dbReference>
<comment type="caution">
    <text evidence="3">The sequence shown here is derived from an EMBL/GenBank/DDBJ whole genome shotgun (WGS) entry which is preliminary data.</text>
</comment>
<feature type="region of interest" description="Disordered" evidence="1">
    <location>
        <begin position="83"/>
        <end position="103"/>
    </location>
</feature>
<feature type="region of interest" description="Disordered" evidence="1">
    <location>
        <begin position="1573"/>
        <end position="1599"/>
    </location>
</feature>
<dbReference type="Proteomes" id="UP001293593">
    <property type="component" value="Unassembled WGS sequence"/>
</dbReference>
<dbReference type="SMART" id="SM00444">
    <property type="entry name" value="GYF"/>
    <property type="match status" value="1"/>
</dbReference>
<dbReference type="InterPro" id="IPR003169">
    <property type="entry name" value="GYF"/>
</dbReference>
<reference evidence="3" key="1">
    <citation type="submission" date="2023-10" db="EMBL/GenBank/DDBJ databases">
        <title>Chromosome-level genome of the transformable northern wattle, Acacia crassicarpa.</title>
        <authorList>
            <person name="Massaro I."/>
            <person name="Sinha N.R."/>
            <person name="Poethig S."/>
            <person name="Leichty A.R."/>
        </authorList>
    </citation>
    <scope>NUCLEOTIDE SEQUENCE</scope>
    <source>
        <strain evidence="3">Acra3RX</strain>
        <tissue evidence="3">Leaf</tissue>
    </source>
</reference>
<feature type="region of interest" description="Disordered" evidence="1">
    <location>
        <begin position="438"/>
        <end position="493"/>
    </location>
</feature>
<dbReference type="PROSITE" id="PS50829">
    <property type="entry name" value="GYF"/>
    <property type="match status" value="1"/>
</dbReference>
<evidence type="ECO:0000256" key="1">
    <source>
        <dbReference type="SAM" id="MobiDB-lite"/>
    </source>
</evidence>
<feature type="compositionally biased region" description="Polar residues" evidence="1">
    <location>
        <begin position="656"/>
        <end position="675"/>
    </location>
</feature>
<feature type="compositionally biased region" description="Basic and acidic residues" evidence="1">
    <location>
        <begin position="85"/>
        <end position="103"/>
    </location>
</feature>
<dbReference type="SUPFAM" id="SSF55277">
    <property type="entry name" value="GYF domain"/>
    <property type="match status" value="1"/>
</dbReference>
<evidence type="ECO:0000313" key="3">
    <source>
        <dbReference type="EMBL" id="KAK4282228.1"/>
    </source>
</evidence>
<sequence>MADGKVNLPDDLFSSKTNDGHFSVKDEALGGHGGEKGIVGVLDDLKDQVSSDNSIPLSPQWLYSKPIDARVSSTNTVAVNATDPILKDSWRLDGSQDKKDWRRTVPDVDISRRWREEERETSLLGRRDRRKEDRRSEITSIPDNRALSSDRWHDSRGSGHESRRENKWSSRWGPEDKEKDSRSDKRNDVEKEDAYVEKQSSGVINRAGSERDSESRDKWRPRHRMEAQAGAVAPYRAAPGFGLEKGRTEASNVRFAPGRGRANINGNLQIGRPNLGSSSGSALMDKNKVILGKPSLNSDSYSYPRGKLLDMYRKQKVDLTVDTMPAGMEHTPTVTQLGCVEPLAFVAPASEEEAVLKDILKGKITSSEVSSYSFRGKDKGSNDDTSGIDETAKEGKLTASIGLGGGIISGSDVMNGAGDFIGGPSDAGASLRNIEIPTFKEGNQKHMPTIDVHGRDENSGSRIGEASAHGNNVSEPGTCESQHGQASALQKHANQDLIESTAAINMSSSLPNDSRSLLEFSCLQKTPGINEQDKKTNERTHPFEIGTPLEELSLCYLDPQGVIQGPFLGIDIILWFEQGFFGTDLPVRLSNAHEGSPFQELGDVMPHLKLKSGHASGSNLISQSEPSDTSGRNQKVNAHPPDYDLSTIIDDQSWVSPQSDITSSDGAQSQMPHQNFHSETKYSEDQSFTNFIEQDDNILSKMAGSINGNSLTRPADIHTSYTPHPSGKMVATEVSGSNTHNEADKLHPFGLLMSELIDGSHLRRAQSSNVSSRLGDEGHLLDPLLDRDTAFLDQGTLGVAGRPSYRDTWSDEYGINRKFNPNPHVGSVEDQYLSHMGSKLNNFDSLEHLRSQKLQKERLHQQNSLPSHFASHHTVTDLERFPSLPLPQSRNTNVQQMIQNPGSDYEHLMGLQIEQQRQLELQQQHEMHQQQLFQQMKLQQQSQVQQLLLEQFMHQQIPDPNFRQSKLDLMRDDLFDQVQLRRQVLHDLQQNSHSLRHLDPSVEQIVQANIGLNAVQGRQSDLSDLLLQARRGNILPSEQQLHFQQEQLQAQQLSMALRQQLGLEGEQQFRRTWPINETGHLLRNSSTHQLTPSAGFNSSDIHKTQYGLLAQEEQLNYLSRNLAEQNHRGFYEPNSLMFERSPTVSAGVPAMNFDSASASVQGTDLQEQLHYMHPTDQFSSLSSQHLQASDELFARHPDAAFKSSFSGNNRHLENRWTDPRVQLQHLEAGRQRMELGGTISSADLSMSTSAGARDESSMQSVIDLLHQMVHQSTQSSNVDQWHPLSSRNQDNSRHARDSSSVNYPFEISEDQQIHLNDPFEERVERANSTSQMRDHLIMQLTDHLMNNEKLPIQSRSGSMAEEQAFLSANKDTLHPSYRIPNLIGKSTMEKDLLVLEANKGQRHEFVGTMKTSFSGLSDLSEQLESTMNSMALPATAHSRHNSLCSAGSDGVPYNRDMGLSNSRWDEIPNDRMSPPTKVLDSHFQKRPPVSRVLSSPDVQSDQSSVPHVSDGRGEPSGNLSISTMADAQTSGRKDVRFRRTSSSSDGPVSETSFIDMLKRPVLHEMDAVTGAAAVDSSDGGSQAARISKRKGKKGKQIDPSLLGFKVSSNRIMMGEIQRPED</sequence>
<feature type="region of interest" description="Disordered" evidence="1">
    <location>
        <begin position="121"/>
        <end position="228"/>
    </location>
</feature>
<feature type="compositionally biased region" description="Polar residues" evidence="1">
    <location>
        <begin position="1540"/>
        <end position="1550"/>
    </location>
</feature>
<name>A0AAE1TEK2_9FABA</name>
<gene>
    <name evidence="3" type="ORF">QN277_013630</name>
</gene>
<feature type="compositionally biased region" description="Low complexity" evidence="1">
    <location>
        <begin position="1494"/>
        <end position="1506"/>
    </location>
</feature>
<feature type="compositionally biased region" description="Basic and acidic residues" evidence="1">
    <location>
        <begin position="208"/>
        <end position="218"/>
    </location>
</feature>
<protein>
    <recommendedName>
        <fullName evidence="2">GYF domain-containing protein</fullName>
    </recommendedName>
</protein>
<feature type="region of interest" description="Disordered" evidence="1">
    <location>
        <begin position="612"/>
        <end position="643"/>
    </location>
</feature>
<feature type="region of interest" description="Disordered" evidence="1">
    <location>
        <begin position="1273"/>
        <end position="1299"/>
    </location>
</feature>
<dbReference type="Gene3D" id="3.30.1490.40">
    <property type="match status" value="1"/>
</dbReference>
<feature type="compositionally biased region" description="Polar residues" evidence="1">
    <location>
        <begin position="1517"/>
        <end position="1530"/>
    </location>
</feature>
<evidence type="ECO:0000313" key="4">
    <source>
        <dbReference type="Proteomes" id="UP001293593"/>
    </source>
</evidence>
<evidence type="ECO:0000259" key="2">
    <source>
        <dbReference type="PROSITE" id="PS50829"/>
    </source>
</evidence>
<feature type="compositionally biased region" description="Polar residues" evidence="1">
    <location>
        <begin position="1273"/>
        <end position="1289"/>
    </location>
</feature>
<feature type="region of interest" description="Disordered" evidence="1">
    <location>
        <begin position="656"/>
        <end position="680"/>
    </location>
</feature>
<dbReference type="PANTHER" id="PTHR46992">
    <property type="entry name" value="GYF DOMAIN-CONTAINING PROTEIN"/>
    <property type="match status" value="1"/>
</dbReference>
<accession>A0AAE1TEK2</accession>
<dbReference type="Pfam" id="PF02213">
    <property type="entry name" value="GYF"/>
    <property type="match status" value="1"/>
</dbReference>
<dbReference type="InterPro" id="IPR035445">
    <property type="entry name" value="GYF-like_dom_sf"/>
</dbReference>
<feature type="compositionally biased region" description="Polar residues" evidence="1">
    <location>
        <begin position="615"/>
        <end position="636"/>
    </location>
</feature>